<organism evidence="5 6">
    <name type="scientific">candidate division CSSED10-310 bacterium</name>
    <dbReference type="NCBI Taxonomy" id="2855610"/>
    <lineage>
        <taxon>Bacteria</taxon>
        <taxon>Bacteria division CSSED10-310</taxon>
    </lineage>
</organism>
<dbReference type="Pfam" id="PF13629">
    <property type="entry name" value="T2SS-T3SS_pil_N"/>
    <property type="match status" value="1"/>
</dbReference>
<dbReference type="InterPro" id="IPR001775">
    <property type="entry name" value="GspD/PilQ"/>
</dbReference>
<gene>
    <name evidence="5" type="ORF">ACFL27_12420</name>
</gene>
<dbReference type="PANTHER" id="PTHR30332">
    <property type="entry name" value="PROBABLE GENERAL SECRETION PATHWAY PROTEIN D"/>
    <property type="match status" value="1"/>
</dbReference>
<feature type="chain" id="PRO_5045337019" evidence="2">
    <location>
        <begin position="27"/>
        <end position="423"/>
    </location>
</feature>
<proteinExistence type="inferred from homology"/>
<protein>
    <submittedName>
        <fullName evidence="5">Type II and III secretion system protein family protein</fullName>
    </submittedName>
</protein>
<comment type="caution">
    <text evidence="5">The sequence shown here is derived from an EMBL/GenBank/DDBJ whole genome shotgun (WGS) entry which is preliminary data.</text>
</comment>
<sequence>MKNYHRLMAVVFVLFTILSTTTTLFAQTDTTITLILGEQKSIDVRNVKSVAIGDSTIADVKVVQESNEMLITGLSAGLTTLTIWDRAGRKEIMNIRVIARDPNEIAKEVKALVGDIEGIIVRVVGDQVVLDGEVFRLKDMKRAETIAKLYKQVVNLLEFNKSYIQMSRMIQLEYNFYEISKGSSLSLGINWSTLLSAGAEPLHMEAEYQYPIAEAPDVVDFNQEVEPFGRITVLANWQPLSLDQGDNRARRLESHRVVVRSGEEASYVAGGEIPLIAIGLGTAKIEYKEYGFVIKMKPEIDKINNVIIGMDAVASKLDWSNSIGGIPGIIKKHAQTIINMRAGQTLALAGFLSSESTKSANGLPLFSKIPILGYLFGSKDFVQGKSDAVVFITPTVVDAVENRGDSETIKAVLDKFERPDRKW</sequence>
<evidence type="ECO:0000313" key="6">
    <source>
        <dbReference type="Proteomes" id="UP001594351"/>
    </source>
</evidence>
<keyword evidence="6" id="KW-1185">Reference proteome</keyword>
<feature type="domain" description="Pilus formation protein N-terminal" evidence="4">
    <location>
        <begin position="30"/>
        <end position="97"/>
    </location>
</feature>
<dbReference type="InterPro" id="IPR032789">
    <property type="entry name" value="T2SS-T3SS_pil_N"/>
</dbReference>
<feature type="signal peptide" evidence="2">
    <location>
        <begin position="1"/>
        <end position="26"/>
    </location>
</feature>
<dbReference type="PANTHER" id="PTHR30332:SF17">
    <property type="entry name" value="TYPE IV PILIATION SYSTEM PROTEIN DR_0774-RELATED"/>
    <property type="match status" value="1"/>
</dbReference>
<reference evidence="5 6" key="1">
    <citation type="submission" date="2024-09" db="EMBL/GenBank/DDBJ databases">
        <title>Laminarin stimulates single cell rates of sulfate reduction while oxygen inhibits transcriptomic activity in coastal marine sediment.</title>
        <authorList>
            <person name="Lindsay M."/>
            <person name="Orcutt B."/>
            <person name="Emerson D."/>
            <person name="Stepanauskas R."/>
            <person name="D'Angelo T."/>
        </authorList>
    </citation>
    <scope>NUCLEOTIDE SEQUENCE [LARGE SCALE GENOMIC DNA]</scope>
    <source>
        <strain evidence="5">SAG AM-311-K15</strain>
    </source>
</reference>
<evidence type="ECO:0000259" key="4">
    <source>
        <dbReference type="Pfam" id="PF13629"/>
    </source>
</evidence>
<evidence type="ECO:0000256" key="1">
    <source>
        <dbReference type="RuleBase" id="RU004003"/>
    </source>
</evidence>
<feature type="domain" description="Type II/III secretion system secretin-like" evidence="3">
    <location>
        <begin position="245"/>
        <end position="398"/>
    </location>
</feature>
<dbReference type="PRINTS" id="PR00811">
    <property type="entry name" value="BCTERIALGSPD"/>
</dbReference>
<evidence type="ECO:0000256" key="2">
    <source>
        <dbReference type="SAM" id="SignalP"/>
    </source>
</evidence>
<dbReference type="InterPro" id="IPR004846">
    <property type="entry name" value="T2SS/T3SS_dom"/>
</dbReference>
<dbReference type="Pfam" id="PF00263">
    <property type="entry name" value="Secretin"/>
    <property type="match status" value="1"/>
</dbReference>
<keyword evidence="2" id="KW-0732">Signal</keyword>
<evidence type="ECO:0000259" key="3">
    <source>
        <dbReference type="Pfam" id="PF00263"/>
    </source>
</evidence>
<comment type="similarity">
    <text evidence="1">Belongs to the bacterial secretin family.</text>
</comment>
<name>A0ABV6YXS0_UNCC1</name>
<accession>A0ABV6YXS0</accession>
<evidence type="ECO:0000313" key="5">
    <source>
        <dbReference type="EMBL" id="MFC1850990.1"/>
    </source>
</evidence>
<dbReference type="EMBL" id="JBHPBY010000141">
    <property type="protein sequence ID" value="MFC1850990.1"/>
    <property type="molecule type" value="Genomic_DNA"/>
</dbReference>
<dbReference type="PROSITE" id="PS00875">
    <property type="entry name" value="T2SP_D"/>
    <property type="match status" value="1"/>
</dbReference>
<dbReference type="InterPro" id="IPR050810">
    <property type="entry name" value="Bact_Secretion_Sys_Channel"/>
</dbReference>
<dbReference type="Proteomes" id="UP001594351">
    <property type="component" value="Unassembled WGS sequence"/>
</dbReference>
<dbReference type="InterPro" id="IPR004845">
    <property type="entry name" value="T2SS_GspD_CS"/>
</dbReference>